<keyword evidence="2" id="KW-1185">Reference proteome</keyword>
<reference evidence="1" key="1">
    <citation type="journal article" date="2019" name="bioRxiv">
        <title>The Genome of the Zebra Mussel, Dreissena polymorpha: A Resource for Invasive Species Research.</title>
        <authorList>
            <person name="McCartney M.A."/>
            <person name="Auch B."/>
            <person name="Kono T."/>
            <person name="Mallez S."/>
            <person name="Zhang Y."/>
            <person name="Obille A."/>
            <person name="Becker A."/>
            <person name="Abrahante J.E."/>
            <person name="Garbe J."/>
            <person name="Badalamenti J.P."/>
            <person name="Herman A."/>
            <person name="Mangelson H."/>
            <person name="Liachko I."/>
            <person name="Sullivan S."/>
            <person name="Sone E.D."/>
            <person name="Koren S."/>
            <person name="Silverstein K.A.T."/>
            <person name="Beckman K.B."/>
            <person name="Gohl D.M."/>
        </authorList>
    </citation>
    <scope>NUCLEOTIDE SEQUENCE</scope>
    <source>
        <strain evidence="1">Duluth1</strain>
        <tissue evidence="1">Whole animal</tissue>
    </source>
</reference>
<dbReference type="AlphaFoldDB" id="A0A9D4R048"/>
<reference evidence="1" key="2">
    <citation type="submission" date="2020-11" db="EMBL/GenBank/DDBJ databases">
        <authorList>
            <person name="McCartney M.A."/>
            <person name="Auch B."/>
            <person name="Kono T."/>
            <person name="Mallez S."/>
            <person name="Becker A."/>
            <person name="Gohl D.M."/>
            <person name="Silverstein K.A.T."/>
            <person name="Koren S."/>
            <person name="Bechman K.B."/>
            <person name="Herman A."/>
            <person name="Abrahante J.E."/>
            <person name="Garbe J."/>
        </authorList>
    </citation>
    <scope>NUCLEOTIDE SEQUENCE</scope>
    <source>
        <strain evidence="1">Duluth1</strain>
        <tissue evidence="1">Whole animal</tissue>
    </source>
</reference>
<accession>A0A9D4R048</accession>
<dbReference type="EMBL" id="JAIWYP010000003">
    <property type="protein sequence ID" value="KAH3849223.1"/>
    <property type="molecule type" value="Genomic_DNA"/>
</dbReference>
<name>A0A9D4R048_DREPO</name>
<protein>
    <submittedName>
        <fullName evidence="1">Uncharacterized protein</fullName>
    </submittedName>
</protein>
<dbReference type="Proteomes" id="UP000828390">
    <property type="component" value="Unassembled WGS sequence"/>
</dbReference>
<organism evidence="1 2">
    <name type="scientific">Dreissena polymorpha</name>
    <name type="common">Zebra mussel</name>
    <name type="synonym">Mytilus polymorpha</name>
    <dbReference type="NCBI Taxonomy" id="45954"/>
    <lineage>
        <taxon>Eukaryota</taxon>
        <taxon>Metazoa</taxon>
        <taxon>Spiralia</taxon>
        <taxon>Lophotrochozoa</taxon>
        <taxon>Mollusca</taxon>
        <taxon>Bivalvia</taxon>
        <taxon>Autobranchia</taxon>
        <taxon>Heteroconchia</taxon>
        <taxon>Euheterodonta</taxon>
        <taxon>Imparidentia</taxon>
        <taxon>Neoheterodontei</taxon>
        <taxon>Myida</taxon>
        <taxon>Dreissenoidea</taxon>
        <taxon>Dreissenidae</taxon>
        <taxon>Dreissena</taxon>
    </lineage>
</organism>
<sequence>MISALGKNDSCPVFAAKKREETCILNDTGVKEDSDTGDFTKESVHDPTCDYFGPEQSGKQPCGHEEMKAHENGRLFIKETTYVDHANVCTSKNTDNVKEKTSFVQSKWSSYAAKIGVAACVVVPPILLVTLHR</sequence>
<comment type="caution">
    <text evidence="1">The sequence shown here is derived from an EMBL/GenBank/DDBJ whole genome shotgun (WGS) entry which is preliminary data.</text>
</comment>
<gene>
    <name evidence="1" type="ORF">DPMN_091619</name>
</gene>
<evidence type="ECO:0000313" key="2">
    <source>
        <dbReference type="Proteomes" id="UP000828390"/>
    </source>
</evidence>
<evidence type="ECO:0000313" key="1">
    <source>
        <dbReference type="EMBL" id="KAH3849223.1"/>
    </source>
</evidence>
<proteinExistence type="predicted"/>